<evidence type="ECO:0000313" key="2">
    <source>
        <dbReference type="EMBL" id="AWY97432.1"/>
    </source>
</evidence>
<protein>
    <submittedName>
        <fullName evidence="2">Uncharacterized protein</fullName>
    </submittedName>
</protein>
<keyword evidence="1" id="KW-0812">Transmembrane</keyword>
<reference evidence="3" key="1">
    <citation type="submission" date="2018-06" db="EMBL/GenBank/DDBJ databases">
        <title>Description of Blautia argi sp. nov., a new anaerobic isolated from dog feces.</title>
        <authorList>
            <person name="Chang Y.-H."/>
            <person name="Paek J."/>
            <person name="Shin Y."/>
        </authorList>
    </citation>
    <scope>NUCLEOTIDE SEQUENCE [LARGE SCALE GENOMIC DNA]</scope>
    <source>
        <strain evidence="3">KCTC 15426</strain>
    </source>
</reference>
<keyword evidence="1" id="KW-1133">Transmembrane helix</keyword>
<keyword evidence="3" id="KW-1185">Reference proteome</keyword>
<accession>A0A2Z4U8R2</accession>
<dbReference type="EMBL" id="CP030280">
    <property type="protein sequence ID" value="AWY97432.1"/>
    <property type="molecule type" value="Genomic_DNA"/>
</dbReference>
<dbReference type="KEGG" id="blau:DQQ01_03885"/>
<keyword evidence="1" id="KW-0472">Membrane</keyword>
<feature type="transmembrane region" description="Helical" evidence="1">
    <location>
        <begin position="60"/>
        <end position="78"/>
    </location>
</feature>
<gene>
    <name evidence="2" type="ORF">DQQ01_03885</name>
</gene>
<evidence type="ECO:0000256" key="1">
    <source>
        <dbReference type="SAM" id="Phobius"/>
    </source>
</evidence>
<organism evidence="2 3">
    <name type="scientific">Blautia argi</name>
    <dbReference type="NCBI Taxonomy" id="1912897"/>
    <lineage>
        <taxon>Bacteria</taxon>
        <taxon>Bacillati</taxon>
        <taxon>Bacillota</taxon>
        <taxon>Clostridia</taxon>
        <taxon>Lachnospirales</taxon>
        <taxon>Lachnospiraceae</taxon>
        <taxon>Blautia</taxon>
    </lineage>
</organism>
<sequence>MEVEEKLNRYKETFRVQAKESSVKKTVEQCKQVFYEQEQDRLLSGKEFLYIQLGYIRKRWWILQGAVTCSIVGISFLYQRTFVCTARYGSGRGFICNSLDSGTLEKQELQCDGDRSSCLLFFASDLCGENAVVWLCRCIFADCFLPGIFLWATNYFDRIGNAVFISGSRNSRYLF</sequence>
<evidence type="ECO:0000313" key="3">
    <source>
        <dbReference type="Proteomes" id="UP000250003"/>
    </source>
</evidence>
<dbReference type="AlphaFoldDB" id="A0A2Z4U8R2"/>
<name>A0A2Z4U8R2_9FIRM</name>
<dbReference type="Proteomes" id="UP000250003">
    <property type="component" value="Chromosome"/>
</dbReference>
<proteinExistence type="predicted"/>
<dbReference type="OrthoDB" id="1691759at2"/>